<evidence type="ECO:0000256" key="1">
    <source>
        <dbReference type="SAM" id="MobiDB-lite"/>
    </source>
</evidence>
<feature type="domain" description="Glycine-rich" evidence="2">
    <location>
        <begin position="37"/>
        <end position="142"/>
    </location>
</feature>
<dbReference type="AlphaFoldDB" id="A0A844B9E2"/>
<reference evidence="3 4" key="1">
    <citation type="submission" date="2019-11" db="EMBL/GenBank/DDBJ databases">
        <title>Draft Whole-Genome sequence of the marine photosynthetic bacterium Rhodovulum strictum DSM 11289.</title>
        <authorList>
            <person name="Kyndt J.A."/>
            <person name="Meyer T.E."/>
        </authorList>
    </citation>
    <scope>NUCLEOTIDE SEQUENCE [LARGE SCALE GENOMIC DNA]</scope>
    <source>
        <strain evidence="3 4">DSM 11289</strain>
    </source>
</reference>
<accession>A0A844B9E2</accession>
<evidence type="ECO:0000259" key="2">
    <source>
        <dbReference type="Pfam" id="PF21722"/>
    </source>
</evidence>
<dbReference type="Proteomes" id="UP000466730">
    <property type="component" value="Unassembled WGS sequence"/>
</dbReference>
<gene>
    <name evidence="3" type="ORF">GH815_18580</name>
</gene>
<feature type="region of interest" description="Disordered" evidence="1">
    <location>
        <begin position="109"/>
        <end position="142"/>
    </location>
</feature>
<name>A0A844B9E2_9RHOB</name>
<sequence length="178" mass="16950">MAYAVISGFTGVGASKATVEIGGASYDVYEFPADGSITVEAGGDVDYLIVGGGGRGGAIQYGGAGGGSGGDALSGVANVAAGSHSLVVGLGAGGVGSLTGDQGGGQDSLALGLTARGGGRGAGEPDFSASRQPPLSGGGGASRNLVSSLNTGVVHPTSYKPGLFVQFGRKSCVRLKAL</sequence>
<dbReference type="OrthoDB" id="9979832at2"/>
<keyword evidence="4" id="KW-1185">Reference proteome</keyword>
<dbReference type="InterPro" id="IPR049304">
    <property type="entry name" value="Gly_rich_dom"/>
</dbReference>
<dbReference type="EMBL" id="WJPO01000065">
    <property type="protein sequence ID" value="MRH22961.1"/>
    <property type="molecule type" value="Genomic_DNA"/>
</dbReference>
<evidence type="ECO:0000313" key="3">
    <source>
        <dbReference type="EMBL" id="MRH22961.1"/>
    </source>
</evidence>
<proteinExistence type="predicted"/>
<comment type="caution">
    <text evidence="3">The sequence shown here is derived from an EMBL/GenBank/DDBJ whole genome shotgun (WGS) entry which is preliminary data.</text>
</comment>
<dbReference type="Pfam" id="PF21722">
    <property type="entry name" value="Gly_rich_2"/>
    <property type="match status" value="1"/>
</dbReference>
<protein>
    <recommendedName>
        <fullName evidence="2">Glycine-rich domain-containing protein</fullName>
    </recommendedName>
</protein>
<evidence type="ECO:0000313" key="4">
    <source>
        <dbReference type="Proteomes" id="UP000466730"/>
    </source>
</evidence>
<dbReference type="RefSeq" id="WP_153750213.1">
    <property type="nucleotide sequence ID" value="NZ_BAAADI010000047.1"/>
</dbReference>
<organism evidence="3 4">
    <name type="scientific">Rhodovulum strictum</name>
    <dbReference type="NCBI Taxonomy" id="58314"/>
    <lineage>
        <taxon>Bacteria</taxon>
        <taxon>Pseudomonadati</taxon>
        <taxon>Pseudomonadota</taxon>
        <taxon>Alphaproteobacteria</taxon>
        <taxon>Rhodobacterales</taxon>
        <taxon>Paracoccaceae</taxon>
        <taxon>Rhodovulum</taxon>
    </lineage>
</organism>